<gene>
    <name evidence="1" type="ORF">E9934_02070</name>
</gene>
<name>A0A4V4HLJ2_9ACTN</name>
<evidence type="ECO:0000313" key="1">
    <source>
        <dbReference type="EMBL" id="THV18436.1"/>
    </source>
</evidence>
<keyword evidence="2" id="KW-1185">Reference proteome</keyword>
<protein>
    <submittedName>
        <fullName evidence="1">Uncharacterized protein</fullName>
    </submittedName>
</protein>
<reference evidence="1 2" key="1">
    <citation type="journal article" date="2009" name="Int. J. Syst. Evol. Microbiol.">
        <title>Nocardioides caeni sp. nov., isolated from wastewater.</title>
        <authorList>
            <person name="Yoon J.H."/>
            <person name="Kang S.J."/>
            <person name="Park S."/>
            <person name="Kim W."/>
            <person name="Oh T.K."/>
        </authorList>
    </citation>
    <scope>NUCLEOTIDE SEQUENCE [LARGE SCALE GENOMIC DNA]</scope>
    <source>
        <strain evidence="1 2">DSM 23134</strain>
    </source>
</reference>
<evidence type="ECO:0000313" key="2">
    <source>
        <dbReference type="Proteomes" id="UP000307087"/>
    </source>
</evidence>
<dbReference type="OrthoDB" id="5193918at2"/>
<proteinExistence type="predicted"/>
<dbReference type="EMBL" id="STGW01000001">
    <property type="protein sequence ID" value="THV18436.1"/>
    <property type="molecule type" value="Genomic_DNA"/>
</dbReference>
<accession>A0A4V4HLJ2</accession>
<comment type="caution">
    <text evidence="1">The sequence shown here is derived from an EMBL/GenBank/DDBJ whole genome shotgun (WGS) entry which is preliminary data.</text>
</comment>
<sequence>MAYPAVVGKDKKKSKGKLKKLPKTKCCVSKSRCGRCPIRMLKEGTLPAGYTVKKRVLVRADGKKVSKKQLQKAA</sequence>
<dbReference type="Proteomes" id="UP000307087">
    <property type="component" value="Unassembled WGS sequence"/>
</dbReference>
<dbReference type="AlphaFoldDB" id="A0A4V4HLJ2"/>
<organism evidence="1 2">
    <name type="scientific">Nocardioides caeni</name>
    <dbReference type="NCBI Taxonomy" id="574700"/>
    <lineage>
        <taxon>Bacteria</taxon>
        <taxon>Bacillati</taxon>
        <taxon>Actinomycetota</taxon>
        <taxon>Actinomycetes</taxon>
        <taxon>Propionibacteriales</taxon>
        <taxon>Nocardioidaceae</taxon>
        <taxon>Nocardioides</taxon>
    </lineage>
</organism>